<dbReference type="InterPro" id="IPR000086">
    <property type="entry name" value="NUDIX_hydrolase_dom"/>
</dbReference>
<dbReference type="AlphaFoldDB" id="A0A919V1S2"/>
<feature type="domain" description="Nudix hydrolase" evidence="1">
    <location>
        <begin position="52"/>
        <end position="124"/>
    </location>
</feature>
<dbReference type="InterPro" id="IPR015797">
    <property type="entry name" value="NUDIX_hydrolase-like_dom_sf"/>
</dbReference>
<evidence type="ECO:0000259" key="1">
    <source>
        <dbReference type="Pfam" id="PF00293"/>
    </source>
</evidence>
<reference evidence="2" key="1">
    <citation type="submission" date="2021-01" db="EMBL/GenBank/DDBJ databases">
        <title>Whole genome shotgun sequence of Sphaerisporangium rufum NBRC 109079.</title>
        <authorList>
            <person name="Komaki H."/>
            <person name="Tamura T."/>
        </authorList>
    </citation>
    <scope>NUCLEOTIDE SEQUENCE</scope>
    <source>
        <strain evidence="2">NBRC 109079</strain>
    </source>
</reference>
<dbReference type="Gene3D" id="3.90.79.10">
    <property type="entry name" value="Nucleoside Triphosphate Pyrophosphohydrolase"/>
    <property type="match status" value="1"/>
</dbReference>
<evidence type="ECO:0000313" key="3">
    <source>
        <dbReference type="Proteomes" id="UP000655287"/>
    </source>
</evidence>
<dbReference type="SUPFAM" id="SSF55811">
    <property type="entry name" value="Nudix"/>
    <property type="match status" value="1"/>
</dbReference>
<dbReference type="EMBL" id="BOOU01000053">
    <property type="protein sequence ID" value="GII78927.1"/>
    <property type="molecule type" value="Genomic_DNA"/>
</dbReference>
<accession>A0A919V1S2</accession>
<evidence type="ECO:0000313" key="2">
    <source>
        <dbReference type="EMBL" id="GII78927.1"/>
    </source>
</evidence>
<gene>
    <name evidence="2" type="ORF">Sru01_39090</name>
</gene>
<protein>
    <submittedName>
        <fullName evidence="2">ADP-ribose pyrophosphatase</fullName>
    </submittedName>
</protein>
<proteinExistence type="predicted"/>
<sequence>MIGAMTGARPDIRRLSSTVVYSNAWMTVREDRIARPDGSQGIYGYVVKPDFVLVIPADGDGFHLVEEYRYPIGRRSWSFPQGNATAAGPEQEARIELAEETGLRAAHLRHLGRLDNAHGTTDQGFHVYLATGLTPGPADRELTEQDMRQRRVGRAELEDMIRTGAISDSCSIAAYTLLLLHERTA</sequence>
<dbReference type="Pfam" id="PF00293">
    <property type="entry name" value="NUDIX"/>
    <property type="match status" value="1"/>
</dbReference>
<name>A0A919V1S2_9ACTN</name>
<dbReference type="CDD" id="cd24161">
    <property type="entry name" value="NUDIX_ADPRase_Ndx2"/>
    <property type="match status" value="1"/>
</dbReference>
<organism evidence="2 3">
    <name type="scientific">Sphaerisporangium rufum</name>
    <dbReference type="NCBI Taxonomy" id="1381558"/>
    <lineage>
        <taxon>Bacteria</taxon>
        <taxon>Bacillati</taxon>
        <taxon>Actinomycetota</taxon>
        <taxon>Actinomycetes</taxon>
        <taxon>Streptosporangiales</taxon>
        <taxon>Streptosporangiaceae</taxon>
        <taxon>Sphaerisporangium</taxon>
    </lineage>
</organism>
<dbReference type="Proteomes" id="UP000655287">
    <property type="component" value="Unassembled WGS sequence"/>
</dbReference>
<comment type="caution">
    <text evidence="2">The sequence shown here is derived from an EMBL/GenBank/DDBJ whole genome shotgun (WGS) entry which is preliminary data.</text>
</comment>
<keyword evidence="3" id="KW-1185">Reference proteome</keyword>